<protein>
    <recommendedName>
        <fullName evidence="4">Steroid 5-alpha reductase C-terminal domain-containing protein</fullName>
    </recommendedName>
</protein>
<dbReference type="OrthoDB" id="67965at2759"/>
<dbReference type="InterPro" id="IPR010721">
    <property type="entry name" value="UstE-like"/>
</dbReference>
<dbReference type="EMBL" id="SKBN01000521">
    <property type="protein sequence ID" value="TGJ76149.1"/>
    <property type="molecule type" value="Genomic_DNA"/>
</dbReference>
<gene>
    <name evidence="2" type="ORF">E0Z10_g10914</name>
</gene>
<reference evidence="2 3" key="1">
    <citation type="submission" date="2019-03" db="EMBL/GenBank/DDBJ databases">
        <title>Draft genome sequence of Xylaria hypoxylon DSM 108379, a ubiquitous saprotrophic-parasitic fungi on hardwood.</title>
        <authorList>
            <person name="Buettner E."/>
            <person name="Leonhardt S."/>
            <person name="Gebauer A.M."/>
            <person name="Liers C."/>
            <person name="Hofrichter M."/>
            <person name="Kellner H."/>
        </authorList>
    </citation>
    <scope>NUCLEOTIDE SEQUENCE [LARGE SCALE GENOMIC DNA]</scope>
    <source>
        <strain evidence="2 3">DSM 108379</strain>
    </source>
</reference>
<keyword evidence="1" id="KW-1133">Transmembrane helix</keyword>
<feature type="transmembrane region" description="Helical" evidence="1">
    <location>
        <begin position="247"/>
        <end position="269"/>
    </location>
</feature>
<organism evidence="2 3">
    <name type="scientific">Xylaria hypoxylon</name>
    <dbReference type="NCBI Taxonomy" id="37992"/>
    <lineage>
        <taxon>Eukaryota</taxon>
        <taxon>Fungi</taxon>
        <taxon>Dikarya</taxon>
        <taxon>Ascomycota</taxon>
        <taxon>Pezizomycotina</taxon>
        <taxon>Sordariomycetes</taxon>
        <taxon>Xylariomycetidae</taxon>
        <taxon>Xylariales</taxon>
        <taxon>Xylariaceae</taxon>
        <taxon>Xylaria</taxon>
    </lineage>
</organism>
<dbReference type="Proteomes" id="UP000297716">
    <property type="component" value="Unassembled WGS sequence"/>
</dbReference>
<keyword evidence="1" id="KW-0472">Membrane</keyword>
<dbReference type="PANTHER" id="PTHR32251:SF15">
    <property type="entry name" value="3-OXO-5-ALPHA-STEROID 4-DEHYDROGENASE (DUF1295)"/>
    <property type="match status" value="1"/>
</dbReference>
<dbReference type="GO" id="GO:0016020">
    <property type="term" value="C:membrane"/>
    <property type="evidence" value="ECO:0007669"/>
    <property type="project" value="TreeGrafter"/>
</dbReference>
<dbReference type="Gene3D" id="1.20.120.1630">
    <property type="match status" value="1"/>
</dbReference>
<evidence type="ECO:0000256" key="1">
    <source>
        <dbReference type="SAM" id="Phobius"/>
    </source>
</evidence>
<keyword evidence="3" id="KW-1185">Reference proteome</keyword>
<name>A0A4Z0XX98_9PEZI</name>
<feature type="transmembrane region" description="Helical" evidence="1">
    <location>
        <begin position="159"/>
        <end position="176"/>
    </location>
</feature>
<evidence type="ECO:0008006" key="4">
    <source>
        <dbReference type="Google" id="ProtNLM"/>
    </source>
</evidence>
<evidence type="ECO:0000313" key="2">
    <source>
        <dbReference type="EMBL" id="TGJ76149.1"/>
    </source>
</evidence>
<proteinExistence type="predicted"/>
<accession>A0A4Z0XX98</accession>
<feature type="transmembrane region" description="Helical" evidence="1">
    <location>
        <begin position="188"/>
        <end position="208"/>
    </location>
</feature>
<evidence type="ECO:0000313" key="3">
    <source>
        <dbReference type="Proteomes" id="UP000297716"/>
    </source>
</evidence>
<dbReference type="AlphaFoldDB" id="A0A4Z0XX98"/>
<dbReference type="PANTHER" id="PTHR32251">
    <property type="entry name" value="3-OXO-5-ALPHA-STEROID 4-DEHYDROGENASE"/>
    <property type="match status" value="1"/>
</dbReference>
<dbReference type="Pfam" id="PF06966">
    <property type="entry name" value="DUF1295"/>
    <property type="match status" value="1"/>
</dbReference>
<sequence>MSDRKKNFDLIRRGEKKPTLSGTLTFIGLRMADIPLQHALLSHSHSSTAPASSLGVRILSSLGLRTIFTHTSISLPSSLLLPIGTLTSPSASPTPAWISLGWMTPLANLTPTSLLLLLMSAGSAAKQIYWHLALSQDSFPASAAVAVSIYNTLVNSTNTLLFLALGTTSLLSRPLISFPSSSSSSPSCFSLPLSTVVGTLLYVVGMGIETVSERQRAQFKSRSENKGKVCKEGLWNWARHINYFGYALWRGGYCMVGCGWVGGILMGLWQSWDLSHRAVAVQDEYCSARYGEQWVRFKQEVPCRIIPGIY</sequence>
<comment type="caution">
    <text evidence="2">The sequence shown here is derived from an EMBL/GenBank/DDBJ whole genome shotgun (WGS) entry which is preliminary data.</text>
</comment>
<keyword evidence="1" id="KW-0812">Transmembrane</keyword>